<dbReference type="Proteomes" id="UP000198287">
    <property type="component" value="Unassembled WGS sequence"/>
</dbReference>
<dbReference type="AlphaFoldDB" id="A0A226ES01"/>
<feature type="domain" description="MD-2-related lipid-recognition" evidence="5">
    <location>
        <begin position="65"/>
        <end position="192"/>
    </location>
</feature>
<sequence length="196" mass="22005">SAIQFSSTISYILDTRNYSRQSHFCQSSRIFRMHSKYIILVLVALMPLAISLAVPLRNFRGPVQASRCETGDESGAPIPVNIIVPACDAPPCMLRKGETYRVEIDFDVPRNTNNLTVEVTGIIEGLELPWNGVKENGCDDILVGRCPMTEGDYWTYGVDILVQAIYPATPLIIKWQMRDDSEQAIWCFHLPAEIVN</sequence>
<comment type="similarity">
    <text evidence="2">Belongs to the NPC2 family.</text>
</comment>
<keyword evidence="3" id="KW-0964">Secreted</keyword>
<comment type="subcellular location">
    <subcellularLocation>
        <location evidence="1">Secreted</location>
    </subcellularLocation>
</comment>
<proteinExistence type="inferred from homology"/>
<keyword evidence="4" id="KW-1133">Transmembrane helix</keyword>
<dbReference type="Gene3D" id="2.60.40.770">
    <property type="match status" value="1"/>
</dbReference>
<gene>
    <name evidence="6" type="ORF">Fcan01_05815</name>
</gene>
<dbReference type="InterPro" id="IPR014756">
    <property type="entry name" value="Ig_E-set"/>
</dbReference>
<accession>A0A226ES01</accession>
<dbReference type="SUPFAM" id="SSF81296">
    <property type="entry name" value="E set domains"/>
    <property type="match status" value="1"/>
</dbReference>
<name>A0A226ES01_FOLCA</name>
<evidence type="ECO:0000313" key="6">
    <source>
        <dbReference type="EMBL" id="OXA60403.1"/>
    </source>
</evidence>
<dbReference type="EMBL" id="LNIX01000002">
    <property type="protein sequence ID" value="OXA60403.1"/>
    <property type="molecule type" value="Genomic_DNA"/>
</dbReference>
<dbReference type="STRING" id="158441.A0A226ES01"/>
<keyword evidence="4" id="KW-0812">Transmembrane</keyword>
<keyword evidence="7" id="KW-1185">Reference proteome</keyword>
<evidence type="ECO:0000256" key="2">
    <source>
        <dbReference type="ARBA" id="ARBA00006370"/>
    </source>
</evidence>
<evidence type="ECO:0000256" key="4">
    <source>
        <dbReference type="SAM" id="Phobius"/>
    </source>
</evidence>
<dbReference type="Pfam" id="PF02221">
    <property type="entry name" value="E1_DerP2_DerF2"/>
    <property type="match status" value="1"/>
</dbReference>
<dbReference type="SMART" id="SM00737">
    <property type="entry name" value="ML"/>
    <property type="match status" value="1"/>
</dbReference>
<evidence type="ECO:0000313" key="7">
    <source>
        <dbReference type="Proteomes" id="UP000198287"/>
    </source>
</evidence>
<protein>
    <submittedName>
        <fullName evidence="6">Epididymal secretory protein E1</fullName>
    </submittedName>
</protein>
<dbReference type="GO" id="GO:0005576">
    <property type="term" value="C:extracellular region"/>
    <property type="evidence" value="ECO:0007669"/>
    <property type="project" value="UniProtKB-SubCell"/>
</dbReference>
<feature type="non-terminal residue" evidence="6">
    <location>
        <position position="1"/>
    </location>
</feature>
<comment type="caution">
    <text evidence="6">The sequence shown here is derived from an EMBL/GenBank/DDBJ whole genome shotgun (WGS) entry which is preliminary data.</text>
</comment>
<dbReference type="InterPro" id="IPR003172">
    <property type="entry name" value="ML_dom"/>
</dbReference>
<feature type="transmembrane region" description="Helical" evidence="4">
    <location>
        <begin position="37"/>
        <end position="56"/>
    </location>
</feature>
<reference evidence="6 7" key="1">
    <citation type="submission" date="2015-12" db="EMBL/GenBank/DDBJ databases">
        <title>The genome of Folsomia candida.</title>
        <authorList>
            <person name="Faddeeva A."/>
            <person name="Derks M.F."/>
            <person name="Anvar Y."/>
            <person name="Smit S."/>
            <person name="Van Straalen N."/>
            <person name="Roelofs D."/>
        </authorList>
    </citation>
    <scope>NUCLEOTIDE SEQUENCE [LARGE SCALE GENOMIC DNA]</scope>
    <source>
        <strain evidence="6 7">VU population</strain>
        <tissue evidence="6">Whole body</tissue>
    </source>
</reference>
<evidence type="ECO:0000256" key="1">
    <source>
        <dbReference type="ARBA" id="ARBA00004613"/>
    </source>
</evidence>
<organism evidence="6 7">
    <name type="scientific">Folsomia candida</name>
    <name type="common">Springtail</name>
    <dbReference type="NCBI Taxonomy" id="158441"/>
    <lineage>
        <taxon>Eukaryota</taxon>
        <taxon>Metazoa</taxon>
        <taxon>Ecdysozoa</taxon>
        <taxon>Arthropoda</taxon>
        <taxon>Hexapoda</taxon>
        <taxon>Collembola</taxon>
        <taxon>Entomobryomorpha</taxon>
        <taxon>Isotomoidea</taxon>
        <taxon>Isotomidae</taxon>
        <taxon>Proisotominae</taxon>
        <taxon>Folsomia</taxon>
    </lineage>
</organism>
<dbReference type="OrthoDB" id="6332846at2759"/>
<keyword evidence="4" id="KW-0472">Membrane</keyword>
<evidence type="ECO:0000256" key="3">
    <source>
        <dbReference type="ARBA" id="ARBA00022525"/>
    </source>
</evidence>
<dbReference type="FunFam" id="2.60.40.770:FF:000001">
    <property type="entry name" value="NPC intracellular cholesterol transporter 2"/>
    <property type="match status" value="1"/>
</dbReference>
<evidence type="ECO:0000259" key="5">
    <source>
        <dbReference type="SMART" id="SM00737"/>
    </source>
</evidence>